<name>A0ACC0KJP4_CHOFU</name>
<organism evidence="1 2">
    <name type="scientific">Choristoneura fumiferana</name>
    <name type="common">Spruce budworm moth</name>
    <name type="synonym">Archips fumiferana</name>
    <dbReference type="NCBI Taxonomy" id="7141"/>
    <lineage>
        <taxon>Eukaryota</taxon>
        <taxon>Metazoa</taxon>
        <taxon>Ecdysozoa</taxon>
        <taxon>Arthropoda</taxon>
        <taxon>Hexapoda</taxon>
        <taxon>Insecta</taxon>
        <taxon>Pterygota</taxon>
        <taxon>Neoptera</taxon>
        <taxon>Endopterygota</taxon>
        <taxon>Lepidoptera</taxon>
        <taxon>Glossata</taxon>
        <taxon>Ditrysia</taxon>
        <taxon>Tortricoidea</taxon>
        <taxon>Tortricidae</taxon>
        <taxon>Tortricinae</taxon>
        <taxon>Choristoneura</taxon>
    </lineage>
</organism>
<proteinExistence type="predicted"/>
<dbReference type="EMBL" id="CM046106">
    <property type="protein sequence ID" value="KAI8436337.1"/>
    <property type="molecule type" value="Genomic_DNA"/>
</dbReference>
<accession>A0ACC0KJP4</accession>
<evidence type="ECO:0000313" key="2">
    <source>
        <dbReference type="Proteomes" id="UP001064048"/>
    </source>
</evidence>
<evidence type="ECO:0000313" key="1">
    <source>
        <dbReference type="EMBL" id="KAI8436337.1"/>
    </source>
</evidence>
<protein>
    <submittedName>
        <fullName evidence="1">Uncharacterized protein</fullName>
    </submittedName>
</protein>
<gene>
    <name evidence="1" type="ORF">MSG28_004371</name>
</gene>
<dbReference type="Proteomes" id="UP001064048">
    <property type="component" value="Chromosome 6"/>
</dbReference>
<sequence length="384" mass="42542">MTDEINISKLNPNVIEFVPSSVRRLQPQKKQETLKKSKFKSPKKLDQSTSKVNTEIKVSSENKICDTEKKDEAKTKTPMNLLIAESNSSTINESGKHKQKSMNLESSASESMNSVSKATGSSNVISLEKKVDISNMKSEEIEEVKMKIKSKIIDSSGDSIKQKKERNVAIAALLRLNATAPAVPAEKPVKLITPDYFKTLPTEEKTDTEKESDVKDTNETVEELEEPATSTSSKPVVYKDPFVEESIAKVNSWFDNEDSPKVPKPKPLPVQPPAAAPVPLPPVQFKDVLSFKKKNASSLSINSRKSETNSEKKKQFTAFVPSSYANDLLQKYEKNAKTQVAPRVDWGEALERRLMEKDKEIKKKMRDAQDGASPNSVGGNGNSA</sequence>
<reference evidence="1 2" key="1">
    <citation type="journal article" date="2022" name="Genome Biol. Evol.">
        <title>The Spruce Budworm Genome: Reconstructing the Evolutionary History of Antifreeze Proteins.</title>
        <authorList>
            <person name="Beliveau C."/>
            <person name="Gagne P."/>
            <person name="Picq S."/>
            <person name="Vernygora O."/>
            <person name="Keeling C.I."/>
            <person name="Pinkney K."/>
            <person name="Doucet D."/>
            <person name="Wen F."/>
            <person name="Johnston J.S."/>
            <person name="Maaroufi H."/>
            <person name="Boyle B."/>
            <person name="Laroche J."/>
            <person name="Dewar K."/>
            <person name="Juretic N."/>
            <person name="Blackburn G."/>
            <person name="Nisole A."/>
            <person name="Brunet B."/>
            <person name="Brandao M."/>
            <person name="Lumley L."/>
            <person name="Duan J."/>
            <person name="Quan G."/>
            <person name="Lucarotti C.J."/>
            <person name="Roe A.D."/>
            <person name="Sperling F.A.H."/>
            <person name="Levesque R.C."/>
            <person name="Cusson M."/>
        </authorList>
    </citation>
    <scope>NUCLEOTIDE SEQUENCE [LARGE SCALE GENOMIC DNA]</scope>
    <source>
        <strain evidence="1">Glfc:IPQL:Cfum</strain>
    </source>
</reference>
<keyword evidence="2" id="KW-1185">Reference proteome</keyword>
<comment type="caution">
    <text evidence="1">The sequence shown here is derived from an EMBL/GenBank/DDBJ whole genome shotgun (WGS) entry which is preliminary data.</text>
</comment>